<organism evidence="1 2">
    <name type="scientific">Pseudomonas syringae pv. cerasicola</name>
    <dbReference type="NCBI Taxonomy" id="264451"/>
    <lineage>
        <taxon>Bacteria</taxon>
        <taxon>Pseudomonadati</taxon>
        <taxon>Pseudomonadota</taxon>
        <taxon>Gammaproteobacteria</taxon>
        <taxon>Pseudomonadales</taxon>
        <taxon>Pseudomonadaceae</taxon>
        <taxon>Pseudomonas</taxon>
        <taxon>Pseudomonas syringae</taxon>
    </lineage>
</organism>
<reference evidence="2" key="1">
    <citation type="submission" date="2018-02" db="EMBL/GenBank/DDBJ databases">
        <authorList>
            <person name="Blom J."/>
        </authorList>
    </citation>
    <scope>NUCLEOTIDE SEQUENCE [LARGE SCALE GENOMIC DNA]</scope>
    <source>
        <strain evidence="2">CFBP 6110</strain>
        <plasmid evidence="2">pp2</plasmid>
    </source>
</reference>
<protein>
    <submittedName>
        <fullName evidence="1">Uncharacterized protein</fullName>
    </submittedName>
</protein>
<gene>
    <name evidence="1" type="ORF">PSCFBP6110_P200042</name>
</gene>
<evidence type="ECO:0000313" key="2">
    <source>
        <dbReference type="Proteomes" id="UP000305348"/>
    </source>
</evidence>
<sequence length="43" mass="4646">MHNRFARSWNTAGTVDVRVQGESLDRGLKGGLHLLGSIRVALG</sequence>
<name>A0A330JVS4_PSESX</name>
<dbReference type="EMBL" id="LT985211">
    <property type="protein sequence ID" value="SPD89460.1"/>
    <property type="molecule type" value="Genomic_DNA"/>
</dbReference>
<evidence type="ECO:0000313" key="1">
    <source>
        <dbReference type="EMBL" id="SPD89460.1"/>
    </source>
</evidence>
<keyword evidence="1" id="KW-0614">Plasmid</keyword>
<proteinExistence type="predicted"/>
<accession>A0A330JVS4</accession>
<geneLocation type="plasmid" evidence="1">
    <name>PP2</name>
</geneLocation>
<dbReference type="Proteomes" id="UP000305348">
    <property type="component" value="Plasmid PP2"/>
</dbReference>
<dbReference type="AlphaFoldDB" id="A0A330JVS4"/>